<dbReference type="Pfam" id="PF08743">
    <property type="entry name" value="Nse4_C"/>
    <property type="match status" value="1"/>
</dbReference>
<dbReference type="STRING" id="1230383.A0A1M8A044"/>
<dbReference type="Pfam" id="PF15412">
    <property type="entry name" value="Nse4-Nse3_bdg"/>
    <property type="match status" value="1"/>
</dbReference>
<protein>
    <recommendedName>
        <fullName evidence="7">Non-structural maintenance of chromosomes element 4</fullName>
    </recommendedName>
</protein>
<dbReference type="GO" id="GO:0005634">
    <property type="term" value="C:nucleus"/>
    <property type="evidence" value="ECO:0007669"/>
    <property type="project" value="UniProtKB-SubCell"/>
</dbReference>
<feature type="domain" description="Nse4/EID protein Nse3/MAGE-binding" evidence="9">
    <location>
        <begin position="76"/>
        <end position="127"/>
    </location>
</feature>
<evidence type="ECO:0000256" key="4">
    <source>
        <dbReference type="ARBA" id="ARBA00023172"/>
    </source>
</evidence>
<comment type="function">
    <text evidence="7">Component of the SMC5-SMC6 complex, that promotes sister chromatid alignment after DNA damage and facilitates double-stranded DNA breaks (DSBs) repair via homologous recombination between sister chromatids.</text>
</comment>
<dbReference type="InterPro" id="IPR014854">
    <property type="entry name" value="Nse4_C"/>
</dbReference>
<name>A0A1M8A044_MALS4</name>
<dbReference type="PANTHER" id="PTHR16140:SF0">
    <property type="entry name" value="NON-STRUCTURAL MAINTENANCE OF CHROMOSOMES ELEMENT 4"/>
    <property type="match status" value="1"/>
</dbReference>
<dbReference type="GO" id="GO:0006281">
    <property type="term" value="P:DNA repair"/>
    <property type="evidence" value="ECO:0007669"/>
    <property type="project" value="UniProtKB-UniRule"/>
</dbReference>
<evidence type="ECO:0000256" key="6">
    <source>
        <dbReference type="ARBA" id="ARBA00023242"/>
    </source>
</evidence>
<accession>A0A1M8A044</accession>
<comment type="subcellular location">
    <subcellularLocation>
        <location evidence="1 7">Nucleus</location>
    </subcellularLocation>
</comment>
<evidence type="ECO:0000313" key="10">
    <source>
        <dbReference type="EMBL" id="SHO75757.1"/>
    </source>
</evidence>
<dbReference type="OrthoDB" id="361242at2759"/>
<dbReference type="GO" id="GO:0030915">
    <property type="term" value="C:Smc5-Smc6 complex"/>
    <property type="evidence" value="ECO:0007669"/>
    <property type="project" value="UniProtKB-UniRule"/>
</dbReference>
<gene>
    <name evidence="10" type="ORF">MSYG_0090</name>
</gene>
<dbReference type="InterPro" id="IPR029225">
    <property type="entry name" value="Nse4_Nse3-bd"/>
</dbReference>
<comment type="similarity">
    <text evidence="2 7">Belongs to the NSE4 family.</text>
</comment>
<dbReference type="Proteomes" id="UP000186303">
    <property type="component" value="Chromosome 1"/>
</dbReference>
<dbReference type="PANTHER" id="PTHR16140">
    <property type="entry name" value="NON-STRUCTURAL MAINTENANCE OF CHROMOSOMES ELEMENT 4"/>
    <property type="match status" value="1"/>
</dbReference>
<comment type="subunit">
    <text evidence="7">Component of the SMC5-SMC6 complex.</text>
</comment>
<feature type="domain" description="Non-structural maintenance of chromosome element 4 C-terminal" evidence="8">
    <location>
        <begin position="227"/>
        <end position="314"/>
    </location>
</feature>
<keyword evidence="6 7" id="KW-0539">Nucleus</keyword>
<dbReference type="InterPro" id="IPR027786">
    <property type="entry name" value="Nse4/EID"/>
</dbReference>
<dbReference type="OMA" id="FMGINRT"/>
<reference evidence="11" key="1">
    <citation type="journal article" date="2017" name="Nucleic Acids Res.">
        <title>Proteogenomics produces comprehensive and highly accurate protein-coding gene annotation in a complete genome assembly of Malassezia sympodialis.</title>
        <authorList>
            <person name="Zhu Y."/>
            <person name="Engstroem P.G."/>
            <person name="Tellgren-Roth C."/>
            <person name="Baudo C.D."/>
            <person name="Kennell J.C."/>
            <person name="Sun S."/>
            <person name="Billmyre R.B."/>
            <person name="Schroeder M.S."/>
            <person name="Andersson A."/>
            <person name="Holm T."/>
            <person name="Sigurgeirsson B."/>
            <person name="Wu G."/>
            <person name="Sankaranarayanan S.R."/>
            <person name="Siddharthan R."/>
            <person name="Sanyal K."/>
            <person name="Lundeberg J."/>
            <person name="Nystedt B."/>
            <person name="Boekhout T."/>
            <person name="Dawson T.L. Jr."/>
            <person name="Heitman J."/>
            <person name="Scheynius A."/>
            <person name="Lehtioe J."/>
        </authorList>
    </citation>
    <scope>NUCLEOTIDE SEQUENCE [LARGE SCALE GENOMIC DNA]</scope>
    <source>
        <strain evidence="11">ATCC 42132</strain>
    </source>
</reference>
<evidence type="ECO:0000256" key="1">
    <source>
        <dbReference type="ARBA" id="ARBA00004123"/>
    </source>
</evidence>
<evidence type="ECO:0000256" key="7">
    <source>
        <dbReference type="RuleBase" id="RU365071"/>
    </source>
</evidence>
<evidence type="ECO:0000313" key="11">
    <source>
        <dbReference type="Proteomes" id="UP000186303"/>
    </source>
</evidence>
<evidence type="ECO:0000256" key="5">
    <source>
        <dbReference type="ARBA" id="ARBA00023204"/>
    </source>
</evidence>
<keyword evidence="3 7" id="KW-0227">DNA damage</keyword>
<evidence type="ECO:0000259" key="8">
    <source>
        <dbReference type="Pfam" id="PF08743"/>
    </source>
</evidence>
<keyword evidence="11" id="KW-1185">Reference proteome</keyword>
<proteinExistence type="inferred from homology"/>
<sequence length="331" mass="37215">MSGDASASGGDAFIYDPQPNLGEQRELRREYRALLANAQNTRRHLPESTIQELGDMVRIGDELYSKVKAPMDGLLDSRYLLNISDMGAEMTRTMRIDADAFDMDEYMQKVAHFIGGSTVAVSSRPDESADDMSQIFTGDTDTWNWDRLGLLAARHSRRAPVAEHLLGPLQVTPKHRKITRTSRLDADAEQVAPQRLDASAIIPSENETSRMVLDIARRLEECCGEDGINMFRFALNPDSFCDSVENLFYISFLIRDGKAAIIEDNEGDPILLLCEEPTEEDRQAGLTRRQLVLELDVPTWRELIALYNISTPMIPSREQLTALPSTEGWYS</sequence>
<dbReference type="GO" id="GO:0006310">
    <property type="term" value="P:DNA recombination"/>
    <property type="evidence" value="ECO:0007669"/>
    <property type="project" value="UniProtKB-UniRule"/>
</dbReference>
<evidence type="ECO:0000256" key="2">
    <source>
        <dbReference type="ARBA" id="ARBA00008997"/>
    </source>
</evidence>
<keyword evidence="4 7" id="KW-0233">DNA recombination</keyword>
<dbReference type="AlphaFoldDB" id="A0A1M8A044"/>
<evidence type="ECO:0000256" key="3">
    <source>
        <dbReference type="ARBA" id="ARBA00022763"/>
    </source>
</evidence>
<evidence type="ECO:0000259" key="9">
    <source>
        <dbReference type="Pfam" id="PF15412"/>
    </source>
</evidence>
<keyword evidence="5 7" id="KW-0234">DNA repair</keyword>
<dbReference type="VEuPathDB" id="FungiDB:MSYG_0090"/>
<organism evidence="10 11">
    <name type="scientific">Malassezia sympodialis (strain ATCC 42132)</name>
    <name type="common">Atopic eczema-associated yeast</name>
    <dbReference type="NCBI Taxonomy" id="1230383"/>
    <lineage>
        <taxon>Eukaryota</taxon>
        <taxon>Fungi</taxon>
        <taxon>Dikarya</taxon>
        <taxon>Basidiomycota</taxon>
        <taxon>Ustilaginomycotina</taxon>
        <taxon>Malasseziomycetes</taxon>
        <taxon>Malasseziales</taxon>
        <taxon>Malasseziaceae</taxon>
        <taxon>Malassezia</taxon>
    </lineage>
</organism>
<dbReference type="EMBL" id="LT671821">
    <property type="protein sequence ID" value="SHO75757.1"/>
    <property type="molecule type" value="Genomic_DNA"/>
</dbReference>